<name>A0A9X2CD42_9GAMM</name>
<accession>A0A9X2CD42</accession>
<evidence type="ECO:0000313" key="2">
    <source>
        <dbReference type="EMBL" id="MCL1106298.1"/>
    </source>
</evidence>
<keyword evidence="3" id="KW-1185">Reference proteome</keyword>
<dbReference type="Proteomes" id="UP001139408">
    <property type="component" value="Unassembled WGS sequence"/>
</dbReference>
<evidence type="ECO:0000313" key="3">
    <source>
        <dbReference type="Proteomes" id="UP001139408"/>
    </source>
</evidence>
<protein>
    <submittedName>
        <fullName evidence="2">Uncharacterized protein</fullName>
    </submittedName>
</protein>
<comment type="caution">
    <text evidence="2">The sequence shown here is derived from an EMBL/GenBank/DDBJ whole genome shotgun (WGS) entry which is preliminary data.</text>
</comment>
<gene>
    <name evidence="2" type="ORF">L2749_13705</name>
</gene>
<dbReference type="RefSeq" id="WP_188925679.1">
    <property type="nucleotide sequence ID" value="NZ_BMQI01000029.1"/>
</dbReference>
<organism evidence="2 3">
    <name type="scientific">Shewanella algicola</name>
    <dbReference type="NCBI Taxonomy" id="640633"/>
    <lineage>
        <taxon>Bacteria</taxon>
        <taxon>Pseudomonadati</taxon>
        <taxon>Pseudomonadota</taxon>
        <taxon>Gammaproteobacteria</taxon>
        <taxon>Alteromonadales</taxon>
        <taxon>Shewanellaceae</taxon>
        <taxon>Shewanella</taxon>
    </lineage>
</organism>
<dbReference type="EMBL" id="JAKILJ010000031">
    <property type="protein sequence ID" value="MCL1106298.1"/>
    <property type="molecule type" value="Genomic_DNA"/>
</dbReference>
<sequence length="235" mass="26736">MKGFQIALLMGFSLVCYNATAQVSEEQQQWVEQALSDISSNTDDTKVRWQYSQHTVMPDMTRVEQFNASLPDTERWSLVTENGETPDKKRLKEYREHQQELLQDKDENTHELAFSDLINLSTLAIVDEEGDSVAFTFTPNIDKLDNNALTGTIFLDKRSKQLRKILISNTDELNPAFSVTLTKFELELGFDVFEGLVMPAHTSTTINGTAAIFKSLDSIHKVTYSEYKILDKPQT</sequence>
<feature type="signal peptide" evidence="1">
    <location>
        <begin position="1"/>
        <end position="21"/>
    </location>
</feature>
<keyword evidence="1" id="KW-0732">Signal</keyword>
<feature type="chain" id="PRO_5040953486" evidence="1">
    <location>
        <begin position="22"/>
        <end position="235"/>
    </location>
</feature>
<proteinExistence type="predicted"/>
<dbReference type="AlphaFoldDB" id="A0A9X2CD42"/>
<evidence type="ECO:0000256" key="1">
    <source>
        <dbReference type="SAM" id="SignalP"/>
    </source>
</evidence>
<reference evidence="2" key="1">
    <citation type="submission" date="2022-01" db="EMBL/GenBank/DDBJ databases">
        <title>Whole genome-based taxonomy of the Shewanellaceae.</title>
        <authorList>
            <person name="Martin-Rodriguez A.J."/>
        </authorList>
    </citation>
    <scope>NUCLEOTIDE SEQUENCE</scope>
    <source>
        <strain evidence="2">DSM 23803</strain>
    </source>
</reference>